<evidence type="ECO:0000313" key="4">
    <source>
        <dbReference type="Proteomes" id="UP001172159"/>
    </source>
</evidence>
<proteinExistence type="predicted"/>
<dbReference type="CDD" id="cd19481">
    <property type="entry name" value="RecA-like_protease"/>
    <property type="match status" value="1"/>
</dbReference>
<feature type="domain" description="AAA+ ATPase" evidence="2">
    <location>
        <begin position="595"/>
        <end position="723"/>
    </location>
</feature>
<dbReference type="Pfam" id="PF00004">
    <property type="entry name" value="AAA"/>
    <property type="match status" value="1"/>
</dbReference>
<dbReference type="InterPro" id="IPR003593">
    <property type="entry name" value="AAA+_ATPase"/>
</dbReference>
<accession>A0AA40AEH4</accession>
<evidence type="ECO:0000256" key="1">
    <source>
        <dbReference type="SAM" id="MobiDB-lite"/>
    </source>
</evidence>
<dbReference type="PANTHER" id="PTHR46411">
    <property type="entry name" value="FAMILY ATPASE, PUTATIVE-RELATED"/>
    <property type="match status" value="1"/>
</dbReference>
<comment type="caution">
    <text evidence="3">The sequence shown here is derived from an EMBL/GenBank/DDBJ whole genome shotgun (WGS) entry which is preliminary data.</text>
</comment>
<dbReference type="Proteomes" id="UP001172159">
    <property type="component" value="Unassembled WGS sequence"/>
</dbReference>
<evidence type="ECO:0000259" key="2">
    <source>
        <dbReference type="SMART" id="SM00382"/>
    </source>
</evidence>
<dbReference type="GO" id="GO:0016887">
    <property type="term" value="F:ATP hydrolysis activity"/>
    <property type="evidence" value="ECO:0007669"/>
    <property type="project" value="InterPro"/>
</dbReference>
<name>A0AA40AEH4_9PEZI</name>
<feature type="compositionally biased region" description="Acidic residues" evidence="1">
    <location>
        <begin position="940"/>
        <end position="962"/>
    </location>
</feature>
<dbReference type="EMBL" id="JAUKTV010000015">
    <property type="protein sequence ID" value="KAK0714402.1"/>
    <property type="molecule type" value="Genomic_DNA"/>
</dbReference>
<dbReference type="AlphaFoldDB" id="A0AA40AEH4"/>
<feature type="compositionally biased region" description="Basic and acidic residues" evidence="1">
    <location>
        <begin position="835"/>
        <end position="853"/>
    </location>
</feature>
<dbReference type="InterPro" id="IPR027417">
    <property type="entry name" value="P-loop_NTPase"/>
</dbReference>
<feature type="compositionally biased region" description="Polar residues" evidence="1">
    <location>
        <begin position="171"/>
        <end position="182"/>
    </location>
</feature>
<dbReference type="InterPro" id="IPR003959">
    <property type="entry name" value="ATPase_AAA_core"/>
</dbReference>
<protein>
    <recommendedName>
        <fullName evidence="2">AAA+ ATPase domain-containing protein</fullName>
    </recommendedName>
</protein>
<feature type="compositionally biased region" description="Basic residues" evidence="1">
    <location>
        <begin position="898"/>
        <end position="923"/>
    </location>
</feature>
<dbReference type="InterPro" id="IPR054289">
    <property type="entry name" value="DUF7025"/>
</dbReference>
<gene>
    <name evidence="3" type="ORF">B0T21DRAFT_340107</name>
</gene>
<keyword evidence="4" id="KW-1185">Reference proteome</keyword>
<dbReference type="GO" id="GO:0005524">
    <property type="term" value="F:ATP binding"/>
    <property type="evidence" value="ECO:0007669"/>
    <property type="project" value="InterPro"/>
</dbReference>
<feature type="region of interest" description="Disordered" evidence="1">
    <location>
        <begin position="835"/>
        <end position="962"/>
    </location>
</feature>
<dbReference type="Pfam" id="PF22942">
    <property type="entry name" value="DUF7025"/>
    <property type="match status" value="1"/>
</dbReference>
<dbReference type="PANTHER" id="PTHR46411:SF2">
    <property type="entry name" value="AAA+ ATPASE DOMAIN-CONTAINING PROTEIN"/>
    <property type="match status" value="1"/>
</dbReference>
<organism evidence="3 4">
    <name type="scientific">Apiosordaria backusii</name>
    <dbReference type="NCBI Taxonomy" id="314023"/>
    <lineage>
        <taxon>Eukaryota</taxon>
        <taxon>Fungi</taxon>
        <taxon>Dikarya</taxon>
        <taxon>Ascomycota</taxon>
        <taxon>Pezizomycotina</taxon>
        <taxon>Sordariomycetes</taxon>
        <taxon>Sordariomycetidae</taxon>
        <taxon>Sordariales</taxon>
        <taxon>Lasiosphaeriaceae</taxon>
        <taxon>Apiosordaria</taxon>
    </lineage>
</organism>
<dbReference type="Gene3D" id="3.40.50.300">
    <property type="entry name" value="P-loop containing nucleotide triphosphate hydrolases"/>
    <property type="match status" value="1"/>
</dbReference>
<reference evidence="3" key="1">
    <citation type="submission" date="2023-06" db="EMBL/GenBank/DDBJ databases">
        <title>Genome-scale phylogeny and comparative genomics of the fungal order Sordariales.</title>
        <authorList>
            <consortium name="Lawrence Berkeley National Laboratory"/>
            <person name="Hensen N."/>
            <person name="Bonometti L."/>
            <person name="Westerberg I."/>
            <person name="Brannstrom I.O."/>
            <person name="Guillou S."/>
            <person name="Cros-Aarteil S."/>
            <person name="Calhoun S."/>
            <person name="Haridas S."/>
            <person name="Kuo A."/>
            <person name="Mondo S."/>
            <person name="Pangilinan J."/>
            <person name="Riley R."/>
            <person name="Labutti K."/>
            <person name="Andreopoulos B."/>
            <person name="Lipzen A."/>
            <person name="Chen C."/>
            <person name="Yanf M."/>
            <person name="Daum C."/>
            <person name="Ng V."/>
            <person name="Clum A."/>
            <person name="Steindorff A."/>
            <person name="Ohm R."/>
            <person name="Martin F."/>
            <person name="Silar P."/>
            <person name="Natvig D."/>
            <person name="Lalanne C."/>
            <person name="Gautier V."/>
            <person name="Ament-Velasquez S.L."/>
            <person name="Kruys A."/>
            <person name="Hutchinson M.I."/>
            <person name="Powell A.J."/>
            <person name="Barry K."/>
            <person name="Miller A.N."/>
            <person name="Grigoriev I.V."/>
            <person name="Debuchy R."/>
            <person name="Gladieux P."/>
            <person name="Thoren M.H."/>
            <person name="Johannesson H."/>
        </authorList>
    </citation>
    <scope>NUCLEOTIDE SEQUENCE</scope>
    <source>
        <strain evidence="3">CBS 540.89</strain>
    </source>
</reference>
<dbReference type="SUPFAM" id="SSF52540">
    <property type="entry name" value="P-loop containing nucleoside triphosphate hydrolases"/>
    <property type="match status" value="1"/>
</dbReference>
<dbReference type="SMART" id="SM00382">
    <property type="entry name" value="AAA"/>
    <property type="match status" value="1"/>
</dbReference>
<feature type="compositionally biased region" description="Acidic residues" evidence="1">
    <location>
        <begin position="863"/>
        <end position="893"/>
    </location>
</feature>
<feature type="compositionally biased region" description="Polar residues" evidence="1">
    <location>
        <begin position="147"/>
        <end position="156"/>
    </location>
</feature>
<dbReference type="InterPro" id="IPR056599">
    <property type="entry name" value="AAA_lid_fung"/>
</dbReference>
<dbReference type="Pfam" id="PF23232">
    <property type="entry name" value="AAA_lid_13"/>
    <property type="match status" value="1"/>
</dbReference>
<sequence length="962" mass="109731">MEEKPPNIEPVELTARFFDLHEQLAINAKFWNVHRENAPHQPGLYKSDHDSQQLIRVLCARTPTAAHDLPAVPDPKEIELFQISVLSNPIAAFFASHLKVFEGEIGIDKGNGRLVRFNRPFKPVIRLWKQVKETLRKLEMVYGGAESVQSGSSNGADLSDEDCNEEKETTEPPQRSSRPGTWKTSEGLLHFRIFVELVDTYLGDRIRLYNELRGEKRKAVAFEHLWMLFDVGDDIYCPSRQATPRKLSDGESRMPAVPTIYRPLARYTPQIYRVTAVTGGTFGFWAWPREDAGSNRSEGTDGVTGSSSPQYLSDKPLFAARNNLRDLAVYCYYLDFNGHEYGCVPDLFVFKPYDREIDICSLEAYPVTQTQKTELEIRGQKFINATSVSHMKHLGFTVGPNREEIDSAVIVDMKMAFTEDSDAWLRTGNKVPRFISIPESRGMFSNYPGGNDKYAMFGAPTCGYRWCEVHIFGRNFYSEAVGKRREKVEEEIRALLDDPDQHATETQRAFITEHLKPSLLHLLPGAVPGFALRNRKWALLDLARLQPVEHNYGWNNLVLPSGHRKMVQAMVETHATENRDHHQAIGMDSVPGKGKGCIILLHGVPGVGKRSTAECVAAHTKKPLYPITCVGDIGYHPHELERNMERHFKLAHKWGCVLLLDEADVFLAKRDQRDVHRNGLVSVFLRILEYYSGILFLTTNRVGSIDDAFRSRLHLTLYYPRLRKDQTVKIFQRNFERVGEINKDRLQHSLPPFEYKDQEEEIINWAKQRWKALRWNGRQIRNAFQTVMALAEFKANRKQANGGNCKAPVLTKRHFEIVSDATIEFNEYLKAAQGLKEDEKARREQIRKDDFKRSSKKSCYESSSDESDTENSEEHESEDQTETEEESDEEDSDDGSKKKGKKKGGKNSKAAKKGKATKGKKKEGKKEGSDKKKKGKKSDSEEEDEEDDGTEDEEDDGTEDDE</sequence>
<feature type="region of interest" description="Disordered" evidence="1">
    <location>
        <begin position="147"/>
        <end position="182"/>
    </location>
</feature>
<evidence type="ECO:0000313" key="3">
    <source>
        <dbReference type="EMBL" id="KAK0714402.1"/>
    </source>
</evidence>